<evidence type="ECO:0000256" key="1">
    <source>
        <dbReference type="SAM" id="MobiDB-lite"/>
    </source>
</evidence>
<name>A0A914C8B3_9BILA</name>
<keyword evidence="2" id="KW-1185">Reference proteome</keyword>
<evidence type="ECO:0000313" key="3">
    <source>
        <dbReference type="WBParaSite" id="ACRNAN_Path_560.g2111.t1"/>
    </source>
</evidence>
<reference evidence="3" key="1">
    <citation type="submission" date="2022-11" db="UniProtKB">
        <authorList>
            <consortium name="WormBaseParasite"/>
        </authorList>
    </citation>
    <scope>IDENTIFICATION</scope>
</reference>
<protein>
    <submittedName>
        <fullName evidence="3">Uncharacterized protein</fullName>
    </submittedName>
</protein>
<dbReference type="AlphaFoldDB" id="A0A914C8B3"/>
<feature type="compositionally biased region" description="Basic and acidic residues" evidence="1">
    <location>
        <begin position="41"/>
        <end position="69"/>
    </location>
</feature>
<proteinExistence type="predicted"/>
<feature type="compositionally biased region" description="Polar residues" evidence="1">
    <location>
        <begin position="1"/>
        <end position="11"/>
    </location>
</feature>
<dbReference type="Proteomes" id="UP000887540">
    <property type="component" value="Unplaced"/>
</dbReference>
<organism evidence="2 3">
    <name type="scientific">Acrobeloides nanus</name>
    <dbReference type="NCBI Taxonomy" id="290746"/>
    <lineage>
        <taxon>Eukaryota</taxon>
        <taxon>Metazoa</taxon>
        <taxon>Ecdysozoa</taxon>
        <taxon>Nematoda</taxon>
        <taxon>Chromadorea</taxon>
        <taxon>Rhabditida</taxon>
        <taxon>Tylenchina</taxon>
        <taxon>Cephalobomorpha</taxon>
        <taxon>Cephaloboidea</taxon>
        <taxon>Cephalobidae</taxon>
        <taxon>Acrobeloides</taxon>
    </lineage>
</organism>
<dbReference type="WBParaSite" id="ACRNAN_Path_560.g2111.t1">
    <property type="protein sequence ID" value="ACRNAN_Path_560.g2111.t1"/>
    <property type="gene ID" value="ACRNAN_Path_560.g2111"/>
</dbReference>
<accession>A0A914C8B3</accession>
<feature type="compositionally biased region" description="Basic and acidic residues" evidence="1">
    <location>
        <begin position="12"/>
        <end position="21"/>
    </location>
</feature>
<feature type="region of interest" description="Disordered" evidence="1">
    <location>
        <begin position="1"/>
        <end position="69"/>
    </location>
</feature>
<evidence type="ECO:0000313" key="2">
    <source>
        <dbReference type="Proteomes" id="UP000887540"/>
    </source>
</evidence>
<sequence length="69" mass="7636">MLKPDSSYSQSHSEHFGHDVVDNLDDGCGHYMEYDTGMIHNDADGGNHDDSDHDHDSLHHGDKGGNDDE</sequence>